<feature type="compositionally biased region" description="Polar residues" evidence="3">
    <location>
        <begin position="683"/>
        <end position="693"/>
    </location>
</feature>
<reference evidence="5" key="1">
    <citation type="journal article" date="2015" name="PLoS ONE">
        <title>Comprehensive Evaluation of Toxoplasma gondii VEG and Neospora caninum LIV Genomes with Tachyzoite Stage Transcriptome and Proteome Defines Novel Transcript Features.</title>
        <authorList>
            <person name="Ramaprasad A."/>
            <person name="Mourier T."/>
            <person name="Naeem R."/>
            <person name="Malas T.B."/>
            <person name="Moussa E."/>
            <person name="Panigrahi A."/>
            <person name="Vermont S.J."/>
            <person name="Otto T.D."/>
            <person name="Wastling J."/>
            <person name="Pain A."/>
        </authorList>
    </citation>
    <scope>NUCLEOTIDE SEQUENCE</scope>
    <source>
        <strain evidence="5">VEG</strain>
    </source>
</reference>
<evidence type="ECO:0000256" key="1">
    <source>
        <dbReference type="ARBA" id="ARBA00023117"/>
    </source>
</evidence>
<evidence type="ECO:0000313" key="5">
    <source>
        <dbReference type="EMBL" id="CEL76283.1"/>
    </source>
</evidence>
<feature type="region of interest" description="Disordered" evidence="3">
    <location>
        <begin position="582"/>
        <end position="601"/>
    </location>
</feature>
<dbReference type="EMBL" id="LN714499">
    <property type="protein sequence ID" value="CEL76283.1"/>
    <property type="molecule type" value="Genomic_DNA"/>
</dbReference>
<feature type="compositionally biased region" description="Basic and acidic residues" evidence="3">
    <location>
        <begin position="1049"/>
        <end position="1070"/>
    </location>
</feature>
<dbReference type="AlphaFoldDB" id="A0A0F7V820"/>
<feature type="compositionally biased region" description="Gly residues" evidence="3">
    <location>
        <begin position="884"/>
        <end position="896"/>
    </location>
</feature>
<evidence type="ECO:0000259" key="4">
    <source>
        <dbReference type="PROSITE" id="PS50014"/>
    </source>
</evidence>
<feature type="domain" description="Bromo" evidence="4">
    <location>
        <begin position="139"/>
        <end position="209"/>
    </location>
</feature>
<dbReference type="Pfam" id="PF00439">
    <property type="entry name" value="Bromodomain"/>
    <property type="match status" value="1"/>
</dbReference>
<feature type="region of interest" description="Disordered" evidence="3">
    <location>
        <begin position="742"/>
        <end position="763"/>
    </location>
</feature>
<feature type="region of interest" description="Disordered" evidence="3">
    <location>
        <begin position="1035"/>
        <end position="1070"/>
    </location>
</feature>
<dbReference type="InterPro" id="IPR036427">
    <property type="entry name" value="Bromodomain-like_sf"/>
</dbReference>
<dbReference type="InterPro" id="IPR001487">
    <property type="entry name" value="Bromodomain"/>
</dbReference>
<dbReference type="PROSITE" id="PS50014">
    <property type="entry name" value="BROMODOMAIN_2"/>
    <property type="match status" value="1"/>
</dbReference>
<dbReference type="PRINTS" id="PR00503">
    <property type="entry name" value="BROMODOMAIN"/>
</dbReference>
<feature type="region of interest" description="Disordered" evidence="3">
    <location>
        <begin position="941"/>
        <end position="981"/>
    </location>
</feature>
<dbReference type="SUPFAM" id="SSF47370">
    <property type="entry name" value="Bromodomain"/>
    <property type="match status" value="1"/>
</dbReference>
<keyword evidence="1 2" id="KW-0103">Bromodomain</keyword>
<feature type="compositionally biased region" description="Low complexity" evidence="3">
    <location>
        <begin position="582"/>
        <end position="600"/>
    </location>
</feature>
<evidence type="ECO:0000256" key="3">
    <source>
        <dbReference type="SAM" id="MobiDB-lite"/>
    </source>
</evidence>
<dbReference type="Gene3D" id="1.20.920.10">
    <property type="entry name" value="Bromodomain-like"/>
    <property type="match status" value="1"/>
</dbReference>
<dbReference type="PANTHER" id="PTHR22881:SF27">
    <property type="entry name" value="BROMODOMAIN CONTAINING 7_9"/>
    <property type="match status" value="1"/>
</dbReference>
<dbReference type="SMART" id="SM00297">
    <property type="entry name" value="BROMO"/>
    <property type="match status" value="1"/>
</dbReference>
<feature type="region of interest" description="Disordered" evidence="3">
    <location>
        <begin position="388"/>
        <end position="409"/>
    </location>
</feature>
<feature type="region of interest" description="Disordered" evidence="3">
    <location>
        <begin position="270"/>
        <end position="306"/>
    </location>
</feature>
<feature type="region of interest" description="Disordered" evidence="3">
    <location>
        <begin position="807"/>
        <end position="904"/>
    </location>
</feature>
<dbReference type="InterPro" id="IPR051831">
    <property type="entry name" value="Bromodomain_contain_prot"/>
</dbReference>
<organism evidence="5">
    <name type="scientific">Toxoplasma gondii (strain ATCC 50861 / VEG)</name>
    <dbReference type="NCBI Taxonomy" id="432359"/>
    <lineage>
        <taxon>Eukaryota</taxon>
        <taxon>Sar</taxon>
        <taxon>Alveolata</taxon>
        <taxon>Apicomplexa</taxon>
        <taxon>Conoidasida</taxon>
        <taxon>Coccidia</taxon>
        <taxon>Eucoccidiorida</taxon>
        <taxon>Eimeriorina</taxon>
        <taxon>Sarcocystidae</taxon>
        <taxon>Toxoplasma</taxon>
    </lineage>
</organism>
<feature type="compositionally biased region" description="Basic residues" evidence="3">
    <location>
        <begin position="613"/>
        <end position="625"/>
    </location>
</feature>
<feature type="compositionally biased region" description="Polar residues" evidence="3">
    <location>
        <begin position="70"/>
        <end position="91"/>
    </location>
</feature>
<sequence length="1097" mass="115042">MYTTMSAPPSIPLFPPPGSTAGYTFSSPAPLNSGGHLRAGGHRSTLRLRPGVCSPVSLGSRKRPPPGSGNAASALTLPTKSRRSAAQNNVPATRSTRAATAAFLQHSGALQPSQSDSASGVCTPYRVGQVLTDALNRLQKKDKKQIFAAAVDKTLVPDYYVVIKEPMFFDKMKQKIRDRAYKTLDAFNADVELIISNCRLYNHPDTPYCRVAALVETCWHKLRERVKVKFAAAAAADSADEAVVAALKPASSSGSSLSGRGFLDPATLAQSAARVPGDSSTPHAASDVGSATAGAPGGPGAPGKAGVCGDTLAGDGGSKIVGASSKAGRTLGAAGCVQRSDTAGKQVLGAGLGSPRDRREELFLLLRMAADPTAAAKLEALQCLDSREQAGEAPGDSSRAEGPADATDAGLAKEAKAKETLKESAGPASTEVAAEARRSSSVFGFEARQKDPFFWAPLVVPHLLCPPSLAWTQTLGPVEYVGSSSPLSLPQKTQQPLYHKSIQAFLGEETLARLEKVFPDTTRELQKYAQHEALWAPLNDLRIFGVDTADFPEYNSKLSVDHNYLLGVGEGHVQAAATLGAQPPASLASPSPSPESKAPSLDLSCLQGLVQKQLHRRNPQRHPKPKPPGGLLARCAAHASVASRFAALSKLSLASRAADISGGLQFSSAPALLLAGSEGDGTASRSFAGQTTVARGEAEAGTSSPQVFPGREEGGRKLSAGEPLGESRGDLEALHRRVEPEGADTLAPAAGAGSIPKPGAGSREEAQLLQAAVRRHFDGLIQQVVNTSQRLVPLERRCALAPTLQCRAPGTPEVSLPRGQGPREGSREAPAPADRKQTYLENPGAPSGLHAQRAGNPTDPERATVRPQLLPAKPQGPSQETGSNSGGGISVGGGPVGNAPSAAGVQRPLGFASAASAHPREKSHPPVSHALSPNASHFASLAAQPPVAPPRASPPSGLSTRSDSLAQTLERRHQHAPREREIQNGCSSWHLQGERRFRLHGLCCLPRAAEETTEDVRVFREGSGSARVCVHSRVSGRRTSRVSGTISSKQDERRQQEGGGETESRENQEMLSCEWRKEKNWSDACEEQKSFASGRKS</sequence>
<protein>
    <submittedName>
        <fullName evidence="5">Bromodomain-containing protein C1450.02</fullName>
    </submittedName>
</protein>
<accession>A0A0F7V820</accession>
<proteinExistence type="predicted"/>
<dbReference type="PANTHER" id="PTHR22881">
    <property type="entry name" value="BROMODOMAIN CONTAINING PROTEIN"/>
    <property type="match status" value="1"/>
</dbReference>
<feature type="region of interest" description="Disordered" evidence="3">
    <location>
        <begin position="613"/>
        <end position="632"/>
    </location>
</feature>
<evidence type="ECO:0000256" key="2">
    <source>
        <dbReference type="PROSITE-ProRule" id="PRU00035"/>
    </source>
</evidence>
<name>A0A0F7V820_TOXGV</name>
<feature type="region of interest" description="Disordered" evidence="3">
    <location>
        <begin position="677"/>
        <end position="728"/>
    </location>
</feature>
<feature type="compositionally biased region" description="Polar residues" evidence="3">
    <location>
        <begin position="956"/>
        <end position="967"/>
    </location>
</feature>
<feature type="region of interest" description="Disordered" evidence="3">
    <location>
        <begin position="34"/>
        <end position="96"/>
    </location>
</feature>
<gene>
    <name evidence="5" type="ORF">BN1205_107920</name>
</gene>